<dbReference type="AlphaFoldDB" id="A0A2V4MVA2"/>
<gene>
    <name evidence="3" type="ORF">C7C46_27585</name>
</gene>
<dbReference type="PANTHER" id="PTHR36507:SF1">
    <property type="entry name" value="BLL1555 PROTEIN"/>
    <property type="match status" value="1"/>
</dbReference>
<name>A0A2V4MVA2_9ACTN</name>
<reference evidence="3 4" key="1">
    <citation type="submission" date="2018-03" db="EMBL/GenBank/DDBJ databases">
        <title>Bioinformatic expansion and discovery of thiopeptide antibiotics.</title>
        <authorList>
            <person name="Schwalen C.J."/>
            <person name="Hudson G.A."/>
            <person name="Mitchell D.A."/>
        </authorList>
    </citation>
    <scope>NUCLEOTIDE SEQUENCE [LARGE SCALE GENOMIC DNA]</scope>
    <source>
        <strain evidence="3 4">ATCC 21389</strain>
    </source>
</reference>
<evidence type="ECO:0000259" key="2">
    <source>
        <dbReference type="Pfam" id="PF13473"/>
    </source>
</evidence>
<protein>
    <submittedName>
        <fullName evidence="3">Metal-binding protein</fullName>
    </submittedName>
</protein>
<dbReference type="InterPro" id="IPR028096">
    <property type="entry name" value="EfeO_Cupredoxin"/>
</dbReference>
<dbReference type="InterPro" id="IPR008972">
    <property type="entry name" value="Cupredoxin"/>
</dbReference>
<dbReference type="EMBL" id="PYBW01000122">
    <property type="protein sequence ID" value="PYC70172.1"/>
    <property type="molecule type" value="Genomic_DNA"/>
</dbReference>
<evidence type="ECO:0000256" key="1">
    <source>
        <dbReference type="SAM" id="SignalP"/>
    </source>
</evidence>
<dbReference type="Gene3D" id="2.60.40.420">
    <property type="entry name" value="Cupredoxins - blue copper proteins"/>
    <property type="match status" value="1"/>
</dbReference>
<dbReference type="Proteomes" id="UP000248039">
    <property type="component" value="Unassembled WGS sequence"/>
</dbReference>
<proteinExistence type="predicted"/>
<dbReference type="OrthoDB" id="574459at2"/>
<sequence length="121" mass="12385">MNAVRLRPVLAAALLTLTLGACSSGHTAPAVGSSASAVSGNRITIKDFQFQPGALTVHPGESITVANQDATAHTVTADDKSFDTKTIAPGASATFTAPAKPGTYPYICTIHQYMHGSLTVS</sequence>
<evidence type="ECO:0000313" key="4">
    <source>
        <dbReference type="Proteomes" id="UP000248039"/>
    </source>
</evidence>
<dbReference type="PANTHER" id="PTHR36507">
    <property type="entry name" value="BLL1555 PROTEIN"/>
    <property type="match status" value="1"/>
</dbReference>
<evidence type="ECO:0000313" key="3">
    <source>
        <dbReference type="EMBL" id="PYC70172.1"/>
    </source>
</evidence>
<dbReference type="RefSeq" id="WP_110672646.1">
    <property type="nucleotide sequence ID" value="NZ_PYBW01000122.1"/>
</dbReference>
<dbReference type="Pfam" id="PF13473">
    <property type="entry name" value="Cupredoxin_1"/>
    <property type="match status" value="1"/>
</dbReference>
<comment type="caution">
    <text evidence="3">The sequence shown here is derived from an EMBL/GenBank/DDBJ whole genome shotgun (WGS) entry which is preliminary data.</text>
</comment>
<feature type="signal peptide" evidence="1">
    <location>
        <begin position="1"/>
        <end position="21"/>
    </location>
</feature>
<keyword evidence="1" id="KW-0732">Signal</keyword>
<accession>A0A2V4MVA2</accession>
<feature type="domain" description="EfeO-type cupredoxin-like" evidence="2">
    <location>
        <begin position="15"/>
        <end position="120"/>
    </location>
</feature>
<keyword evidence="4" id="KW-1185">Reference proteome</keyword>
<organism evidence="3 4">
    <name type="scientific">Streptomyces tateyamensis</name>
    <dbReference type="NCBI Taxonomy" id="565073"/>
    <lineage>
        <taxon>Bacteria</taxon>
        <taxon>Bacillati</taxon>
        <taxon>Actinomycetota</taxon>
        <taxon>Actinomycetes</taxon>
        <taxon>Kitasatosporales</taxon>
        <taxon>Streptomycetaceae</taxon>
        <taxon>Streptomyces</taxon>
    </lineage>
</organism>
<feature type="chain" id="PRO_5039279186" evidence="1">
    <location>
        <begin position="22"/>
        <end position="121"/>
    </location>
</feature>
<dbReference type="SUPFAM" id="SSF49503">
    <property type="entry name" value="Cupredoxins"/>
    <property type="match status" value="1"/>
</dbReference>
<dbReference type="InterPro" id="IPR052721">
    <property type="entry name" value="ET_Amicyanin"/>
</dbReference>
<dbReference type="PROSITE" id="PS51257">
    <property type="entry name" value="PROKAR_LIPOPROTEIN"/>
    <property type="match status" value="1"/>
</dbReference>